<dbReference type="Proteomes" id="UP000266723">
    <property type="component" value="Unassembled WGS sequence"/>
</dbReference>
<sequence>MSAFTASELGLLFSQLFLFVPIEDFLLFRHRFVERGAFPSRSAFGPSWMPIDVLIGIVGDIARIQGDVLDFVILRIFRGRRRTFRVSLFDGRFFARVLARRLFPRGSSLSSGVAKLSLFPRTLVVPRGRISLVLAVKVSTCLVKVLTSLSCSSDLFSYVVNIFLNYSSATALAGVLAADTSAAGVWRSVPLLPLRRVCTLSALSADMSG</sequence>
<dbReference type="EMBL" id="QGKV02000832">
    <property type="protein sequence ID" value="KAF3548368.1"/>
    <property type="molecule type" value="Genomic_DNA"/>
</dbReference>
<comment type="caution">
    <text evidence="1">The sequence shown here is derived from an EMBL/GenBank/DDBJ whole genome shotgun (WGS) entry which is preliminary data.</text>
</comment>
<protein>
    <recommendedName>
        <fullName evidence="3">Secreted protein</fullName>
    </recommendedName>
</protein>
<reference evidence="1 2" key="1">
    <citation type="journal article" date="2020" name="BMC Genomics">
        <title>Intraspecific diversification of the crop wild relative Brassica cretica Lam. using demographic model selection.</title>
        <authorList>
            <person name="Kioukis A."/>
            <person name="Michalopoulou V.A."/>
            <person name="Briers L."/>
            <person name="Pirintsos S."/>
            <person name="Studholme D.J."/>
            <person name="Pavlidis P."/>
            <person name="Sarris P.F."/>
        </authorList>
    </citation>
    <scope>NUCLEOTIDE SEQUENCE [LARGE SCALE GENOMIC DNA]</scope>
    <source>
        <strain evidence="2">cv. PFS-1207/04</strain>
    </source>
</reference>
<gene>
    <name evidence="1" type="ORF">DY000_02009270</name>
</gene>
<proteinExistence type="predicted"/>
<evidence type="ECO:0000313" key="1">
    <source>
        <dbReference type="EMBL" id="KAF3548368.1"/>
    </source>
</evidence>
<accession>A0ABQ7CAT2</accession>
<name>A0ABQ7CAT2_BRACR</name>
<evidence type="ECO:0000313" key="2">
    <source>
        <dbReference type="Proteomes" id="UP000266723"/>
    </source>
</evidence>
<keyword evidence="2" id="KW-1185">Reference proteome</keyword>
<organism evidence="1 2">
    <name type="scientific">Brassica cretica</name>
    <name type="common">Mustard</name>
    <dbReference type="NCBI Taxonomy" id="69181"/>
    <lineage>
        <taxon>Eukaryota</taxon>
        <taxon>Viridiplantae</taxon>
        <taxon>Streptophyta</taxon>
        <taxon>Embryophyta</taxon>
        <taxon>Tracheophyta</taxon>
        <taxon>Spermatophyta</taxon>
        <taxon>Magnoliopsida</taxon>
        <taxon>eudicotyledons</taxon>
        <taxon>Gunneridae</taxon>
        <taxon>Pentapetalae</taxon>
        <taxon>rosids</taxon>
        <taxon>malvids</taxon>
        <taxon>Brassicales</taxon>
        <taxon>Brassicaceae</taxon>
        <taxon>Brassiceae</taxon>
        <taxon>Brassica</taxon>
    </lineage>
</organism>
<evidence type="ECO:0008006" key="3">
    <source>
        <dbReference type="Google" id="ProtNLM"/>
    </source>
</evidence>